<evidence type="ECO:0000256" key="10">
    <source>
        <dbReference type="ARBA" id="ARBA00022598"/>
    </source>
</evidence>
<feature type="binding site" evidence="22">
    <location>
        <position position="351"/>
    </location>
    <ligand>
        <name>ATP</name>
        <dbReference type="ChEBI" id="CHEBI:30616"/>
    </ligand>
</feature>
<dbReference type="PROSITE" id="PS01011">
    <property type="entry name" value="FOLYLPOLYGLU_SYNT_1"/>
    <property type="match status" value="1"/>
</dbReference>
<evidence type="ECO:0000256" key="15">
    <source>
        <dbReference type="ARBA" id="ARBA00022842"/>
    </source>
</evidence>
<dbReference type="GO" id="GO:0005743">
    <property type="term" value="C:mitochondrial inner membrane"/>
    <property type="evidence" value="ECO:0007669"/>
    <property type="project" value="UniProtKB-SubCell"/>
</dbReference>
<evidence type="ECO:0000256" key="14">
    <source>
        <dbReference type="ARBA" id="ARBA00022840"/>
    </source>
</evidence>
<dbReference type="InterPro" id="IPR023600">
    <property type="entry name" value="Folylpolyglutamate_synth_euk"/>
</dbReference>
<evidence type="ECO:0000256" key="8">
    <source>
        <dbReference type="ARBA" id="ARBA00022490"/>
    </source>
</evidence>
<keyword evidence="25" id="KW-1185">Reference proteome</keyword>
<dbReference type="RefSeq" id="XP_041556303.1">
    <property type="nucleotide sequence ID" value="XM_041703637.1"/>
</dbReference>
<dbReference type="GO" id="GO:0005524">
    <property type="term" value="F:ATP binding"/>
    <property type="evidence" value="ECO:0007669"/>
    <property type="project" value="UniProtKB-KW"/>
</dbReference>
<dbReference type="InterPro" id="IPR018109">
    <property type="entry name" value="Folylpolyglutamate_synth_CS"/>
</dbReference>
<dbReference type="NCBIfam" id="TIGR01499">
    <property type="entry name" value="folC"/>
    <property type="match status" value="1"/>
</dbReference>
<evidence type="ECO:0000256" key="21">
    <source>
        <dbReference type="PIRNR" id="PIRNR038895"/>
    </source>
</evidence>
<evidence type="ECO:0000256" key="16">
    <source>
        <dbReference type="ARBA" id="ARBA00023128"/>
    </source>
</evidence>
<dbReference type="PIRSF" id="PIRSF038895">
    <property type="entry name" value="FPGS"/>
    <property type="match status" value="1"/>
</dbReference>
<dbReference type="FunFam" id="3.40.1190.10:FF:000009">
    <property type="entry name" value="Folylpolyglutamate synthase"/>
    <property type="match status" value="1"/>
</dbReference>
<reference evidence="24" key="1">
    <citation type="submission" date="2021-01" db="EMBL/GenBank/DDBJ databases">
        <authorList>
            <consortium name="Aspergillus puulaauensis MK2 genome sequencing consortium"/>
            <person name="Kazuki M."/>
            <person name="Futagami T."/>
        </authorList>
    </citation>
    <scope>NUCLEOTIDE SEQUENCE</scope>
    <source>
        <strain evidence="24">MK2</strain>
    </source>
</reference>
<dbReference type="PANTHER" id="PTHR11136:SF5">
    <property type="entry name" value="FOLYLPOLYGLUTAMATE SYNTHASE, MITOCHONDRIAL"/>
    <property type="match status" value="1"/>
</dbReference>
<dbReference type="GO" id="GO:0046872">
    <property type="term" value="F:metal ion binding"/>
    <property type="evidence" value="ECO:0007669"/>
    <property type="project" value="UniProtKB-KW"/>
</dbReference>
<evidence type="ECO:0000256" key="18">
    <source>
        <dbReference type="ARBA" id="ARBA00030592"/>
    </source>
</evidence>
<dbReference type="Proteomes" id="UP000654913">
    <property type="component" value="Chromosome 4"/>
</dbReference>
<dbReference type="GO" id="GO:0006730">
    <property type="term" value="P:one-carbon metabolic process"/>
    <property type="evidence" value="ECO:0007669"/>
    <property type="project" value="UniProtKB-KW"/>
</dbReference>
<comment type="cofactor">
    <cofactor evidence="21">
        <name>a monovalent cation</name>
        <dbReference type="ChEBI" id="CHEBI:60242"/>
    </cofactor>
    <text evidence="21">A monovalent cation.</text>
</comment>
<evidence type="ECO:0000256" key="22">
    <source>
        <dbReference type="PIRSR" id="PIRSR038895-1"/>
    </source>
</evidence>
<evidence type="ECO:0000256" key="11">
    <source>
        <dbReference type="ARBA" id="ARBA00022723"/>
    </source>
</evidence>
<dbReference type="AlphaFoldDB" id="A0A7R7XMR0"/>
<dbReference type="EC" id="6.3.2.17" evidence="6 21"/>
<dbReference type="GO" id="GO:0005759">
    <property type="term" value="C:mitochondrial matrix"/>
    <property type="evidence" value="ECO:0007669"/>
    <property type="project" value="UniProtKB-SubCell"/>
</dbReference>
<evidence type="ECO:0000256" key="23">
    <source>
        <dbReference type="PIRSR" id="PIRSR038895-2"/>
    </source>
</evidence>
<evidence type="ECO:0000256" key="13">
    <source>
        <dbReference type="ARBA" id="ARBA00022792"/>
    </source>
</evidence>
<keyword evidence="8" id="KW-0963">Cytoplasm</keyword>
<dbReference type="InterPro" id="IPR036565">
    <property type="entry name" value="Mur-like_cat_sf"/>
</dbReference>
<feature type="binding site" evidence="23">
    <location>
        <position position="202"/>
    </location>
    <ligand>
        <name>Mg(2+)</name>
        <dbReference type="ChEBI" id="CHEBI:18420"/>
        <label>1</label>
    </ligand>
</feature>
<evidence type="ECO:0000256" key="2">
    <source>
        <dbReference type="ARBA" id="ARBA00004305"/>
    </source>
</evidence>
<feature type="binding site" evidence="23">
    <location>
        <position position="230"/>
    </location>
    <ligand>
        <name>Mg(2+)</name>
        <dbReference type="ChEBI" id="CHEBI:18420"/>
        <label>1</label>
    </ligand>
</feature>
<dbReference type="UniPathway" id="UPA00850"/>
<comment type="subcellular location">
    <subcellularLocation>
        <location evidence="3">Cytoplasm</location>
    </subcellularLocation>
    <subcellularLocation>
        <location evidence="1">Mitochondrion inner membrane</location>
    </subcellularLocation>
    <subcellularLocation>
        <location evidence="2">Mitochondrion matrix</location>
    </subcellularLocation>
</comment>
<organism evidence="24 25">
    <name type="scientific">Aspergillus puulaauensis</name>
    <dbReference type="NCBI Taxonomy" id="1220207"/>
    <lineage>
        <taxon>Eukaryota</taxon>
        <taxon>Fungi</taxon>
        <taxon>Dikarya</taxon>
        <taxon>Ascomycota</taxon>
        <taxon>Pezizomycotina</taxon>
        <taxon>Eurotiomycetes</taxon>
        <taxon>Eurotiomycetidae</taxon>
        <taxon>Eurotiales</taxon>
        <taxon>Aspergillaceae</taxon>
        <taxon>Aspergillus</taxon>
    </lineage>
</organism>
<comment type="function">
    <text evidence="21">Catalyzes conversion of folates to polyglutamate derivatives allowing concentration of folate compounds in the cell and the intracellular retention of these cofactors, which are important substrates for most of the folate-dependent enzymes that are involved in one-carbon transfer reactions involved in purine, pyrimidine and amino acid synthesis.</text>
</comment>
<dbReference type="SUPFAM" id="SSF53623">
    <property type="entry name" value="MurD-like peptide ligases, catalytic domain"/>
    <property type="match status" value="1"/>
</dbReference>
<dbReference type="PROSITE" id="PS01012">
    <property type="entry name" value="FOLYLPOLYGLU_SYNT_2"/>
    <property type="match status" value="1"/>
</dbReference>
<keyword evidence="17" id="KW-0472">Membrane</keyword>
<evidence type="ECO:0000256" key="17">
    <source>
        <dbReference type="ARBA" id="ARBA00023136"/>
    </source>
</evidence>
<evidence type="ECO:0000256" key="3">
    <source>
        <dbReference type="ARBA" id="ARBA00004496"/>
    </source>
</evidence>
<evidence type="ECO:0000256" key="12">
    <source>
        <dbReference type="ARBA" id="ARBA00022741"/>
    </source>
</evidence>
<accession>A0A7R7XMR0</accession>
<feature type="binding site" evidence="23">
    <location>
        <position position="126"/>
    </location>
    <ligand>
        <name>Mg(2+)</name>
        <dbReference type="ChEBI" id="CHEBI:18420"/>
        <label>1</label>
    </ligand>
</feature>
<evidence type="ECO:0000256" key="5">
    <source>
        <dbReference type="ARBA" id="ARBA00008276"/>
    </source>
</evidence>
<evidence type="ECO:0000313" key="24">
    <source>
        <dbReference type="EMBL" id="BCS24109.1"/>
    </source>
</evidence>
<keyword evidence="10 21" id="KW-0436">Ligase</keyword>
<evidence type="ECO:0000256" key="7">
    <source>
        <dbReference type="ARBA" id="ARBA00018660"/>
    </source>
</evidence>
<gene>
    <name evidence="24" type="primary">MET7</name>
    <name evidence="24" type="ORF">APUU_40553S</name>
</gene>
<dbReference type="InterPro" id="IPR036615">
    <property type="entry name" value="Mur_ligase_C_dom_sf"/>
</dbReference>
<keyword evidence="14 22" id="KW-0067">ATP-binding</keyword>
<feature type="binding site" evidence="22">
    <location>
        <position position="365"/>
    </location>
    <ligand>
        <name>ATP</name>
        <dbReference type="ChEBI" id="CHEBI:30616"/>
    </ligand>
</feature>
<dbReference type="GeneID" id="64974114"/>
<dbReference type="SUPFAM" id="SSF53244">
    <property type="entry name" value="MurD-like peptide ligases, peptide-binding domain"/>
    <property type="match status" value="1"/>
</dbReference>
<comment type="catalytic activity">
    <reaction evidence="20 21">
        <text>(6S)-5,6,7,8-tetrahydrofolyl-(gamma-L-Glu)(n) + L-glutamate + ATP = (6S)-5,6,7,8-tetrahydrofolyl-(gamma-L-Glu)(n+1) + ADP + phosphate + H(+)</text>
        <dbReference type="Rhea" id="RHEA:10580"/>
        <dbReference type="Rhea" id="RHEA-COMP:14738"/>
        <dbReference type="Rhea" id="RHEA-COMP:14740"/>
        <dbReference type="ChEBI" id="CHEBI:15378"/>
        <dbReference type="ChEBI" id="CHEBI:29985"/>
        <dbReference type="ChEBI" id="CHEBI:30616"/>
        <dbReference type="ChEBI" id="CHEBI:43474"/>
        <dbReference type="ChEBI" id="CHEBI:141005"/>
        <dbReference type="ChEBI" id="CHEBI:456216"/>
        <dbReference type="EC" id="6.3.2.17"/>
    </reaction>
</comment>
<dbReference type="OrthoDB" id="5212574at2759"/>
<proteinExistence type="inferred from homology"/>
<evidence type="ECO:0000256" key="19">
    <source>
        <dbReference type="ARBA" id="ARBA00030876"/>
    </source>
</evidence>
<dbReference type="Gene3D" id="3.90.190.20">
    <property type="entry name" value="Mur ligase, C-terminal domain"/>
    <property type="match status" value="1"/>
</dbReference>
<dbReference type="GO" id="GO:0004326">
    <property type="term" value="F:tetrahydrofolylpolyglutamate synthase activity"/>
    <property type="evidence" value="ECO:0007669"/>
    <property type="project" value="UniProtKB-EC"/>
</dbReference>
<evidence type="ECO:0000256" key="4">
    <source>
        <dbReference type="ARBA" id="ARBA00005150"/>
    </source>
</evidence>
<dbReference type="PANTHER" id="PTHR11136">
    <property type="entry name" value="FOLYLPOLYGLUTAMATE SYNTHASE-RELATED"/>
    <property type="match status" value="1"/>
</dbReference>
<evidence type="ECO:0000256" key="20">
    <source>
        <dbReference type="ARBA" id="ARBA00047493"/>
    </source>
</evidence>
<keyword evidence="15 23" id="KW-0460">Magnesium</keyword>
<keyword evidence="11 23" id="KW-0479">Metal-binding</keyword>
<keyword evidence="9 21" id="KW-0554">One-carbon metabolism</keyword>
<dbReference type="FunFam" id="3.90.190.20:FF:000009">
    <property type="entry name" value="Folylpolyglutamate synthase"/>
    <property type="match status" value="1"/>
</dbReference>
<dbReference type="InterPro" id="IPR001645">
    <property type="entry name" value="Folylpolyglutamate_synth"/>
</dbReference>
<evidence type="ECO:0000256" key="1">
    <source>
        <dbReference type="ARBA" id="ARBA00004273"/>
    </source>
</evidence>
<dbReference type="Gene3D" id="3.40.1190.10">
    <property type="entry name" value="Mur-like, catalytic domain"/>
    <property type="match status" value="1"/>
</dbReference>
<dbReference type="KEGG" id="apuu:APUU_40553S"/>
<evidence type="ECO:0000313" key="25">
    <source>
        <dbReference type="Proteomes" id="UP000654913"/>
    </source>
</evidence>
<keyword evidence="12 22" id="KW-0547">Nucleotide-binding</keyword>
<comment type="pathway">
    <text evidence="4 21">Cofactor biosynthesis; tetrahydrofolylpolyglutamate biosynthesis.</text>
</comment>
<comment type="similarity">
    <text evidence="5 21">Belongs to the folylpolyglutamate synthase family.</text>
</comment>
<keyword evidence="13" id="KW-0999">Mitochondrion inner membrane</keyword>
<keyword evidence="16" id="KW-0496">Mitochondrion</keyword>
<dbReference type="GO" id="GO:0005829">
    <property type="term" value="C:cytosol"/>
    <property type="evidence" value="ECO:0007669"/>
    <property type="project" value="TreeGrafter"/>
</dbReference>
<protein>
    <recommendedName>
        <fullName evidence="7 21">Folylpolyglutamate synthase</fullName>
        <ecNumber evidence="6 21">6.3.2.17</ecNumber>
    </recommendedName>
    <alternativeName>
        <fullName evidence="19 21">Folylpoly-gamma-glutamate synthetase</fullName>
    </alternativeName>
    <alternativeName>
        <fullName evidence="18 21">Tetrahydrofolylpolyglutamate synthase</fullName>
    </alternativeName>
</protein>
<sequence>MRGIRISGHFSKTQLRSLSLHSVVMSRDYGAAISALNTLQSNSAIVKEFNKPETRHALNLRSLPETVEWLRRIGYKPSDLTRFNPIHVAGTKGKGSTSSFISSILYQYTPSQSSSPTLSKVGLYTSPHMRFARERIRINNEPLSEEKFAHYFFEVWDRLDDAARVAGEDPNDLQTKPQYFRYLTLMAFHAYLSEGVDAAVIECGIGGEYDCTNVIEKPAVTAITSLGIDHVALLGNTIEEIAWHKGGIIKPGTKAFSAPQPPTAEKVLCDRAAEKNTELQIVPSHPELTKNGDIKLGLAGDFQYGNAVLAVAAAGELLRKVGKQDITSSLMEKPLPAEFRKGLEQAQLEGRCQTRHEKHVSWYIDGGHTQESIKLAGQWFASQILANSSSEVSAAKKLRVLVFNQQTRDSNALAQLLYDTLKAALGSESPFTHVIFCTNVTYKEAGYRPDLVSINQNSAAVENLQVQKGLAEKWNSIDPSAEVKVYSTIEEAVDFTRELASKEQGRVQGDEAPIMTFVTGSLHLVGGFLDVIETKPNSDEK</sequence>
<evidence type="ECO:0000256" key="9">
    <source>
        <dbReference type="ARBA" id="ARBA00022563"/>
    </source>
</evidence>
<reference evidence="24" key="2">
    <citation type="submission" date="2021-02" db="EMBL/GenBank/DDBJ databases">
        <title>Aspergillus puulaauensis MK2 genome sequence.</title>
        <authorList>
            <person name="Futagami T."/>
            <person name="Mori K."/>
            <person name="Kadooka C."/>
            <person name="Tanaka T."/>
        </authorList>
    </citation>
    <scope>NUCLEOTIDE SEQUENCE</scope>
    <source>
        <strain evidence="24">MK2</strain>
    </source>
</reference>
<dbReference type="EMBL" id="AP024446">
    <property type="protein sequence ID" value="BCS24109.1"/>
    <property type="molecule type" value="Genomic_DNA"/>
</dbReference>
<evidence type="ECO:0000256" key="6">
    <source>
        <dbReference type="ARBA" id="ARBA00013025"/>
    </source>
</evidence>
<name>A0A7R7XMR0_9EURO</name>